<protein>
    <submittedName>
        <fullName evidence="2">Hypothetical_protein</fullName>
    </submittedName>
</protein>
<dbReference type="EMBL" id="CAXDID020000042">
    <property type="protein sequence ID" value="CAL6000771.1"/>
    <property type="molecule type" value="Genomic_DNA"/>
</dbReference>
<keyword evidence="3" id="KW-1185">Reference proteome</keyword>
<dbReference type="Gene3D" id="2.160.20.110">
    <property type="match status" value="1"/>
</dbReference>
<dbReference type="Proteomes" id="UP001642409">
    <property type="component" value="Unassembled WGS sequence"/>
</dbReference>
<dbReference type="AlphaFoldDB" id="A0AA86R888"/>
<reference evidence="2 3" key="2">
    <citation type="submission" date="2024-07" db="EMBL/GenBank/DDBJ databases">
        <authorList>
            <person name="Akdeniz Z."/>
        </authorList>
    </citation>
    <scope>NUCLEOTIDE SEQUENCE [LARGE SCALE GENOMIC DNA]</scope>
</reference>
<name>A0AA86R888_9EUKA</name>
<reference evidence="1" key="1">
    <citation type="submission" date="2023-06" db="EMBL/GenBank/DDBJ databases">
        <authorList>
            <person name="Kurt Z."/>
        </authorList>
    </citation>
    <scope>NUCLEOTIDE SEQUENCE</scope>
</reference>
<organism evidence="1">
    <name type="scientific">Hexamita inflata</name>
    <dbReference type="NCBI Taxonomy" id="28002"/>
    <lineage>
        <taxon>Eukaryota</taxon>
        <taxon>Metamonada</taxon>
        <taxon>Diplomonadida</taxon>
        <taxon>Hexamitidae</taxon>
        <taxon>Hexamitinae</taxon>
        <taxon>Hexamita</taxon>
    </lineage>
</organism>
<comment type="caution">
    <text evidence="1">The sequence shown here is derived from an EMBL/GenBank/DDBJ whole genome shotgun (WGS) entry which is preliminary data.</text>
</comment>
<accession>A0AA86R888</accession>
<gene>
    <name evidence="2" type="ORF">HINF_LOCUS16889</name>
    <name evidence="1" type="ORF">HINF_LOCUS61219</name>
</gene>
<dbReference type="EMBL" id="CATOUU010001125">
    <property type="protein sequence ID" value="CAI9973574.1"/>
    <property type="molecule type" value="Genomic_DNA"/>
</dbReference>
<evidence type="ECO:0000313" key="3">
    <source>
        <dbReference type="Proteomes" id="UP001642409"/>
    </source>
</evidence>
<evidence type="ECO:0000313" key="1">
    <source>
        <dbReference type="EMBL" id="CAI9973574.1"/>
    </source>
</evidence>
<proteinExistence type="predicted"/>
<sequence length="1035" mass="112925">MSVSNKEHLLTMSSQICNNMLQQPYAIGFCFKEYSLTSRVQTANISHSPANIIHFSLYTQRTQSLVLNLVYSVSNRPSFALFGITSKIQLQSSNMSINVPQLLSNGSLICFACDMNASSSDFTFITSGQNVSGIVLVPLMLIRINQSLIQFRLNGINIGGLILSATNLAVFLAECNISGYGEQLSVSGSVIAFVFEQVYLYVEKVKICANAQNVGQGALIQAGVITETCQICGQRTYTYGLCQNILKFGKVENDKQVCTNSFRFDGERCSCKDDEVLNGTSCINIVKSVNSVNIQIIEINNSVTDLNYTTSFLENATGMLIESQYQIKEEIQSLQNFSEQTQNRIIASQILLQQYIKSNFTEVEINLKTYIQRLDNTIYDNVAILINNISTVNNTFLTVNDYITNLNQTLINDQVATEILSQNISQLNQIINDSNHMVSQQQLLLKDLSLQVLCLNNGFRFTNQQCITNYTISTLVCSQNVYISVFDIATITNKLNTTSFESGYVFSNQNIVQNAYLDICGYVYTTVKPLFQSQNIFTNLKIQLGAQIFNGGSLIISYTDSILINQMIIISKSTCQITLNEQQLNIITSTSTSTNINNLQVYLSFAPSNGNITLISDINGVFNISGYQILGEYISTQTISMIGLKVNNVIVNINFVSFKPSTYNVGNFSSYLIGSSISSTNSLLITNLAIIIGSCSNFQVLSSISTNDQYTKFYLFGGIIAYVNGTSTVSVTNVIIDAYQVFNTNYISYSGFLFGYIDSTSSSIIVENVCLQQNMSSTSLKFYNFGIFGDIWGSIFISHASVVFSVQGSYFNGFGMVGVQASNSKAEANNLRVSVTVDSVSGQYLGSVFGFGDAKNCTIFNAVVVSSFSSGVSYTGGFIGGQSSSLSANCTFVNSFCKYTSIQGQGQIGGFIGDQYSNVTIRLSLIQNIVLNGLNVGGFLGVQNANVTIYSSSVLSVNISGSYSGGIVGRCKNSIHLNEVKIQFVRISGSNSGVVAGISSGAFYFTGSFSRSNYLNGTGVEDCAVLESKWFVNGC</sequence>
<evidence type="ECO:0000313" key="2">
    <source>
        <dbReference type="EMBL" id="CAL6000771.1"/>
    </source>
</evidence>